<accession>A0A250DLW9</accession>
<gene>
    <name evidence="1" type="ORF">CKY39_20680</name>
</gene>
<protein>
    <submittedName>
        <fullName evidence="1">Uncharacterized protein</fullName>
    </submittedName>
</protein>
<dbReference type="KEGG" id="vbo:CKY39_20680"/>
<evidence type="ECO:0000313" key="2">
    <source>
        <dbReference type="Proteomes" id="UP000217154"/>
    </source>
</evidence>
<reference evidence="1 2" key="1">
    <citation type="submission" date="2017-09" db="EMBL/GenBank/DDBJ databases">
        <title>The diverse metabolic capabilities of V. boronicumulans make it an excellent choice for continued studies on novel biodegradation.</title>
        <authorList>
            <person name="Sun S."/>
        </authorList>
    </citation>
    <scope>NUCLEOTIDE SEQUENCE [LARGE SCALE GENOMIC DNA]</scope>
    <source>
        <strain evidence="1 2">J1</strain>
    </source>
</reference>
<sequence length="97" mass="10469">MSLRDTPRDNSGGLMARGNIVGISRRNGLFVVRDESDQLVVFELLDSVDLEIDDEVIGDLYVLGGHELRHVRSGETMAVYGQSGVCTLAHARAVLGG</sequence>
<name>A0A250DLW9_9BURK</name>
<dbReference type="AlphaFoldDB" id="A0A250DLW9"/>
<evidence type="ECO:0000313" key="1">
    <source>
        <dbReference type="EMBL" id="ATA55365.1"/>
    </source>
</evidence>
<proteinExistence type="predicted"/>
<dbReference type="Proteomes" id="UP000217154">
    <property type="component" value="Chromosome"/>
</dbReference>
<dbReference type="EMBL" id="CP023284">
    <property type="protein sequence ID" value="ATA55365.1"/>
    <property type="molecule type" value="Genomic_DNA"/>
</dbReference>
<organism evidence="1 2">
    <name type="scientific">Variovorax boronicumulans</name>
    <dbReference type="NCBI Taxonomy" id="436515"/>
    <lineage>
        <taxon>Bacteria</taxon>
        <taxon>Pseudomonadati</taxon>
        <taxon>Pseudomonadota</taxon>
        <taxon>Betaproteobacteria</taxon>
        <taxon>Burkholderiales</taxon>
        <taxon>Comamonadaceae</taxon>
        <taxon>Variovorax</taxon>
    </lineage>
</organism>